<keyword evidence="2" id="KW-0812">Transmembrane</keyword>
<evidence type="ECO:0000256" key="1">
    <source>
        <dbReference type="SAM" id="MobiDB-lite"/>
    </source>
</evidence>
<feature type="compositionally biased region" description="Basic and acidic residues" evidence="1">
    <location>
        <begin position="162"/>
        <end position="186"/>
    </location>
</feature>
<accession>A0ABS4IG43</accession>
<keyword evidence="2" id="KW-0472">Membrane</keyword>
<protein>
    <submittedName>
        <fullName evidence="3">Uncharacterized protein YjgD (DUF1641 family)</fullName>
    </submittedName>
</protein>
<evidence type="ECO:0000256" key="2">
    <source>
        <dbReference type="SAM" id="Phobius"/>
    </source>
</evidence>
<keyword evidence="4" id="KW-1185">Reference proteome</keyword>
<organism evidence="3 4">
    <name type="scientific">Virgibacillus natechei</name>
    <dbReference type="NCBI Taxonomy" id="1216297"/>
    <lineage>
        <taxon>Bacteria</taxon>
        <taxon>Bacillati</taxon>
        <taxon>Bacillota</taxon>
        <taxon>Bacilli</taxon>
        <taxon>Bacillales</taxon>
        <taxon>Bacillaceae</taxon>
        <taxon>Virgibacillus</taxon>
    </lineage>
</organism>
<proteinExistence type="predicted"/>
<dbReference type="PANTHER" id="PTHR38433">
    <property type="match status" value="1"/>
</dbReference>
<sequence length="212" mass="23982">MAKATRVIHRTEPSEEEAREREWKQLEATLLQNKEAVSDALKLMNQFRDKEIFNILHALFAEGDQVLERVVTAIDGSDATKSMKNTLLLFDVLGKFNVEELEPILLKLNTAVSRVAAYEHYGKEGGGYPALLGSLKDPEVIEGMNVLMIFLKGFGVNQEDREKMTPELAKQQHEREKRVQKSDDKQSASSSKWYAVAAGVSLLVTLPWFFKK</sequence>
<dbReference type="Proteomes" id="UP001519345">
    <property type="component" value="Unassembled WGS sequence"/>
</dbReference>
<dbReference type="RefSeq" id="WP_209463071.1">
    <property type="nucleotide sequence ID" value="NZ_CP110224.1"/>
</dbReference>
<name>A0ABS4IG43_9BACI</name>
<reference evidence="3 4" key="1">
    <citation type="submission" date="2021-03" db="EMBL/GenBank/DDBJ databases">
        <title>Genomic Encyclopedia of Type Strains, Phase IV (KMG-IV): sequencing the most valuable type-strain genomes for metagenomic binning, comparative biology and taxonomic classification.</title>
        <authorList>
            <person name="Goeker M."/>
        </authorList>
    </citation>
    <scope>NUCLEOTIDE SEQUENCE [LARGE SCALE GENOMIC DNA]</scope>
    <source>
        <strain evidence="3 4">DSM 25609</strain>
    </source>
</reference>
<feature type="region of interest" description="Disordered" evidence="1">
    <location>
        <begin position="162"/>
        <end position="190"/>
    </location>
</feature>
<dbReference type="PANTHER" id="PTHR38433:SF1">
    <property type="entry name" value="DUF1641 DOMAIN-CONTAINING PROTEIN"/>
    <property type="match status" value="1"/>
</dbReference>
<comment type="caution">
    <text evidence="3">The sequence shown here is derived from an EMBL/GenBank/DDBJ whole genome shotgun (WGS) entry which is preliminary data.</text>
</comment>
<evidence type="ECO:0000313" key="4">
    <source>
        <dbReference type="Proteomes" id="UP001519345"/>
    </source>
</evidence>
<keyword evidence="2" id="KW-1133">Transmembrane helix</keyword>
<dbReference type="EMBL" id="JAGGKX010000009">
    <property type="protein sequence ID" value="MBP1969903.1"/>
    <property type="molecule type" value="Genomic_DNA"/>
</dbReference>
<gene>
    <name evidence="3" type="ORF">J2Z83_002011</name>
</gene>
<feature type="transmembrane region" description="Helical" evidence="2">
    <location>
        <begin position="193"/>
        <end position="210"/>
    </location>
</feature>
<evidence type="ECO:0000313" key="3">
    <source>
        <dbReference type="EMBL" id="MBP1969903.1"/>
    </source>
</evidence>